<keyword evidence="10" id="KW-1185">Reference proteome</keyword>
<feature type="domain" description="SSD" evidence="8">
    <location>
        <begin position="209"/>
        <end position="338"/>
    </location>
</feature>
<feature type="transmembrane region" description="Helical" evidence="7">
    <location>
        <begin position="183"/>
        <end position="203"/>
    </location>
</feature>
<evidence type="ECO:0000256" key="1">
    <source>
        <dbReference type="ARBA" id="ARBA00004651"/>
    </source>
</evidence>
<dbReference type="InterPro" id="IPR000731">
    <property type="entry name" value="SSD"/>
</dbReference>
<feature type="transmembrane region" description="Helical" evidence="7">
    <location>
        <begin position="236"/>
        <end position="258"/>
    </location>
</feature>
<evidence type="ECO:0000256" key="2">
    <source>
        <dbReference type="ARBA" id="ARBA00022475"/>
    </source>
</evidence>
<evidence type="ECO:0000259" key="8">
    <source>
        <dbReference type="PROSITE" id="PS50156"/>
    </source>
</evidence>
<evidence type="ECO:0000256" key="4">
    <source>
        <dbReference type="ARBA" id="ARBA00022989"/>
    </source>
</evidence>
<reference evidence="9 10" key="1">
    <citation type="submission" date="2024-11" db="EMBL/GenBank/DDBJ databases">
        <title>The Natural Products Discovery Center: Release of the First 8490 Sequenced Strains for Exploring Actinobacteria Biosynthetic Diversity.</title>
        <authorList>
            <person name="Kalkreuter E."/>
            <person name="Kautsar S.A."/>
            <person name="Yang D."/>
            <person name="Bader C.D."/>
            <person name="Teijaro C.N."/>
            <person name="Fluegel L."/>
            <person name="Davis C.M."/>
            <person name="Simpson J.R."/>
            <person name="Lauterbach L."/>
            <person name="Steele A.D."/>
            <person name="Gui C."/>
            <person name="Meng S."/>
            <person name="Li G."/>
            <person name="Viehrig K."/>
            <person name="Ye F."/>
            <person name="Su P."/>
            <person name="Kiefer A.F."/>
            <person name="Nichols A."/>
            <person name="Cepeda A.J."/>
            <person name="Yan W."/>
            <person name="Fan B."/>
            <person name="Jiang Y."/>
            <person name="Adhikari A."/>
            <person name="Zheng C.-J."/>
            <person name="Schuster L."/>
            <person name="Cowan T.M."/>
            <person name="Smanski M.J."/>
            <person name="Chevrette M.G."/>
            <person name="De Carvalho L.P.S."/>
            <person name="Shen B."/>
        </authorList>
    </citation>
    <scope>NUCLEOTIDE SEQUENCE [LARGE SCALE GENOMIC DNA]</scope>
    <source>
        <strain evidence="9 10">NPDC020863</strain>
    </source>
</reference>
<feature type="transmembrane region" description="Helical" evidence="7">
    <location>
        <begin position="313"/>
        <end position="339"/>
    </location>
</feature>
<dbReference type="Proteomes" id="UP001620295">
    <property type="component" value="Unassembled WGS sequence"/>
</dbReference>
<organism evidence="9 10">
    <name type="scientific">Streptomyces milbemycinicus</name>
    <dbReference type="NCBI Taxonomy" id="476552"/>
    <lineage>
        <taxon>Bacteria</taxon>
        <taxon>Bacillati</taxon>
        <taxon>Actinomycetota</taxon>
        <taxon>Actinomycetes</taxon>
        <taxon>Kitasatosporales</taxon>
        <taxon>Streptomycetaceae</taxon>
        <taxon>Streptomyces</taxon>
    </lineage>
</organism>
<keyword evidence="5 7" id="KW-0472">Membrane</keyword>
<feature type="transmembrane region" description="Helical" evidence="7">
    <location>
        <begin position="597"/>
        <end position="615"/>
    </location>
</feature>
<sequence>MTERFVAFIGRVRWPLLAVWGALLVISGLLALSLPDKLSGGGWYVPGSQSTWVAEQQKEGFTGRGRTSVTVVVHDKRHATGTDAFERRVRQAMADIEGDKRLKAASHYGWTTLQGAPKNAFVGRDGHTAIEMFGLDVDDGTARRILPDIQREYDKRYEARGLTVGMVGTAPFFGEINVLSEEGLVKAEIIVMPLITLILLLLFRSVVSAVVAMITAGTAAVVTFAILSVLADSYDLSVFVQNTATMLGLGVGIDYSMFMIRRFRDELEGGEPVPRALRIALATSGETVVASGVTVIVSMATLAFVNLPVIQSIALGAALVVAVSVLTSVLLLPVLLYAVGPRIGRWDLFAKLRPAGATADPRERAWYRFAHRVLRRPVLSLVAGTALLAVGAVPALALDTFTPDAKITPTSSTVRQSYDRVEEQFGPGDASPMVVLIRSDTPLRGDGGRIAELRDELAGLGHVRRVDSALDALEQAAPGRPFDALEPAVRDRLPDPVRASVGYFVSEDRTKFIAQVIPEEHASSPETRGLLADVRRVAARADGDGLRIEVGGQTAEGVDANEVIADGLPTVVGVMLLAIFVILMLSFRSVLLPLKAILVNVFSVSVAFGMLALAFKKDSPVAEALGFDASGRVTNFVPVLLLALLFSLSTDYEVFVLGRVREYYKAGLGNTESVALGISATGPLITGAAVLMVAVFGGFTLSGIQPIGELGFGMAVAIAVDATLVRMFVVPAAMKLMGSANWWFPGRGRASSAATPAATSAADNSRTSKTRSTQDHGSERHLAELSADRRPEVPPGP</sequence>
<evidence type="ECO:0000256" key="5">
    <source>
        <dbReference type="ARBA" id="ARBA00023136"/>
    </source>
</evidence>
<feature type="region of interest" description="Disordered" evidence="6">
    <location>
        <begin position="754"/>
        <end position="797"/>
    </location>
</feature>
<feature type="transmembrane region" description="Helical" evidence="7">
    <location>
        <begin position="635"/>
        <end position="655"/>
    </location>
</feature>
<dbReference type="SUPFAM" id="SSF82866">
    <property type="entry name" value="Multidrug efflux transporter AcrB transmembrane domain"/>
    <property type="match status" value="2"/>
</dbReference>
<proteinExistence type="predicted"/>
<dbReference type="RefSeq" id="WP_404746078.1">
    <property type="nucleotide sequence ID" value="NZ_JBJDQH010000003.1"/>
</dbReference>
<comment type="caution">
    <text evidence="9">The sequence shown here is derived from an EMBL/GenBank/DDBJ whole genome shotgun (WGS) entry which is preliminary data.</text>
</comment>
<feature type="transmembrane region" description="Helical" evidence="7">
    <location>
        <begin position="710"/>
        <end position="729"/>
    </location>
</feature>
<dbReference type="Gene3D" id="1.20.1640.10">
    <property type="entry name" value="Multidrug efflux transporter AcrB transmembrane domain"/>
    <property type="match status" value="2"/>
</dbReference>
<gene>
    <name evidence="9" type="ORF">ACI2L5_10710</name>
</gene>
<accession>A0ABW8LK71</accession>
<dbReference type="PANTHER" id="PTHR33406:SF13">
    <property type="entry name" value="MEMBRANE PROTEIN YDFJ"/>
    <property type="match status" value="1"/>
</dbReference>
<evidence type="ECO:0000256" key="3">
    <source>
        <dbReference type="ARBA" id="ARBA00022692"/>
    </source>
</evidence>
<feature type="transmembrane region" description="Helical" evidence="7">
    <location>
        <begin position="279"/>
        <end position="307"/>
    </location>
</feature>
<feature type="transmembrane region" description="Helical" evidence="7">
    <location>
        <begin position="210"/>
        <end position="230"/>
    </location>
</feature>
<keyword evidence="2" id="KW-1003">Cell membrane</keyword>
<evidence type="ECO:0000313" key="10">
    <source>
        <dbReference type="Proteomes" id="UP001620295"/>
    </source>
</evidence>
<dbReference type="PANTHER" id="PTHR33406">
    <property type="entry name" value="MEMBRANE PROTEIN MJ1562-RELATED"/>
    <property type="match status" value="1"/>
</dbReference>
<dbReference type="InterPro" id="IPR050545">
    <property type="entry name" value="Mycobact_MmpL"/>
</dbReference>
<protein>
    <submittedName>
        <fullName evidence="9">MMPL family transporter</fullName>
    </submittedName>
</protein>
<evidence type="ECO:0000256" key="6">
    <source>
        <dbReference type="SAM" id="MobiDB-lite"/>
    </source>
</evidence>
<dbReference type="EMBL" id="JBJDQH010000003">
    <property type="protein sequence ID" value="MFK4265404.1"/>
    <property type="molecule type" value="Genomic_DNA"/>
</dbReference>
<feature type="transmembrane region" description="Helical" evidence="7">
    <location>
        <begin position="567"/>
        <end position="585"/>
    </location>
</feature>
<name>A0ABW8LK71_9ACTN</name>
<dbReference type="PROSITE" id="PS50156">
    <property type="entry name" value="SSD"/>
    <property type="match status" value="1"/>
</dbReference>
<dbReference type="Pfam" id="PF03176">
    <property type="entry name" value="MMPL"/>
    <property type="match status" value="2"/>
</dbReference>
<dbReference type="InterPro" id="IPR004869">
    <property type="entry name" value="MMPL_dom"/>
</dbReference>
<feature type="compositionally biased region" description="Basic and acidic residues" evidence="6">
    <location>
        <begin position="772"/>
        <end position="797"/>
    </location>
</feature>
<feature type="transmembrane region" description="Helical" evidence="7">
    <location>
        <begin position="12"/>
        <end position="34"/>
    </location>
</feature>
<evidence type="ECO:0000313" key="9">
    <source>
        <dbReference type="EMBL" id="MFK4265404.1"/>
    </source>
</evidence>
<feature type="transmembrane region" description="Helical" evidence="7">
    <location>
        <begin position="676"/>
        <end position="704"/>
    </location>
</feature>
<keyword evidence="3 7" id="KW-0812">Transmembrane</keyword>
<comment type="subcellular location">
    <subcellularLocation>
        <location evidence="1">Cell membrane</location>
        <topology evidence="1">Multi-pass membrane protein</topology>
    </subcellularLocation>
</comment>
<feature type="transmembrane region" description="Helical" evidence="7">
    <location>
        <begin position="378"/>
        <end position="398"/>
    </location>
</feature>
<evidence type="ECO:0000256" key="7">
    <source>
        <dbReference type="SAM" id="Phobius"/>
    </source>
</evidence>
<keyword evidence="4 7" id="KW-1133">Transmembrane helix</keyword>